<feature type="compositionally biased region" description="Polar residues" evidence="1">
    <location>
        <begin position="13"/>
        <end position="27"/>
    </location>
</feature>
<feature type="compositionally biased region" description="Acidic residues" evidence="1">
    <location>
        <begin position="127"/>
        <end position="139"/>
    </location>
</feature>
<reference evidence="2" key="1">
    <citation type="submission" date="2024-06" db="UniProtKB">
        <authorList>
            <consortium name="RefSeq"/>
        </authorList>
    </citation>
    <scope>NUCLEOTIDE SEQUENCE [LARGE SCALE GENOMIC DNA]</scope>
</reference>
<dbReference type="AlphaFoldDB" id="A0A8B8DPQ5"/>
<feature type="compositionally biased region" description="Basic and acidic residues" evidence="1">
    <location>
        <begin position="61"/>
        <end position="86"/>
    </location>
</feature>
<evidence type="ECO:0000313" key="2">
    <source>
        <dbReference type="Proteomes" id="UP000694844"/>
    </source>
</evidence>
<evidence type="ECO:0000256" key="1">
    <source>
        <dbReference type="SAM" id="MobiDB-lite"/>
    </source>
</evidence>
<organism evidence="2 3">
    <name type="scientific">Crassostrea virginica</name>
    <name type="common">Eastern oyster</name>
    <dbReference type="NCBI Taxonomy" id="6565"/>
    <lineage>
        <taxon>Eukaryota</taxon>
        <taxon>Metazoa</taxon>
        <taxon>Spiralia</taxon>
        <taxon>Lophotrochozoa</taxon>
        <taxon>Mollusca</taxon>
        <taxon>Bivalvia</taxon>
        <taxon>Autobranchia</taxon>
        <taxon>Pteriomorphia</taxon>
        <taxon>Ostreida</taxon>
        <taxon>Ostreoidea</taxon>
        <taxon>Ostreidae</taxon>
        <taxon>Crassostrea</taxon>
    </lineage>
</organism>
<dbReference type="Proteomes" id="UP000694844">
    <property type="component" value="Chromosome 1"/>
</dbReference>
<feature type="compositionally biased region" description="Polar residues" evidence="1">
    <location>
        <begin position="37"/>
        <end position="46"/>
    </location>
</feature>
<dbReference type="GeneID" id="111128076"/>
<sequence length="263" mass="29114">MAGVQPPQPYPVSITSSTRPLPQNYQQKPFAAGSAMQAETTMSPGASQRGPKVPQTVSRVESAEKASPMERPPDTGPRVKEQDPRLSPDISIVKVENELGPEETGMLDMYVSDMGRSGAGPSHGQNDEDQSDYDVEEPPGDMHRDEMSNESGNLSMDQSGNWYMGNFRAPEFDQMSPVLTLAAQGRPELQRNHQLVHAKNGVCRYCKLTGNRFGCGVVRTSYYKCEACDVNLCRQATRDCFVKYHALIDRRQSDVACRQLLPK</sequence>
<name>A0A8B8DPQ5_CRAVI</name>
<feature type="compositionally biased region" description="Pro residues" evidence="1">
    <location>
        <begin position="1"/>
        <end position="10"/>
    </location>
</feature>
<protein>
    <submittedName>
        <fullName evidence="3">Uncharacterized protein LOC111128076 isoform X11</fullName>
    </submittedName>
</protein>
<dbReference type="OrthoDB" id="6274627at2759"/>
<evidence type="ECO:0000313" key="3">
    <source>
        <dbReference type="RefSeq" id="XP_022330202.1"/>
    </source>
</evidence>
<proteinExistence type="predicted"/>
<accession>A0A8B8DPQ5</accession>
<keyword evidence="2" id="KW-1185">Reference proteome</keyword>
<gene>
    <name evidence="3" type="primary">LOC111128076</name>
</gene>
<reference evidence="3" key="2">
    <citation type="submission" date="2025-08" db="UniProtKB">
        <authorList>
            <consortium name="RefSeq"/>
        </authorList>
    </citation>
    <scope>IDENTIFICATION</scope>
    <source>
        <tissue evidence="3">Whole sample</tissue>
    </source>
</reference>
<dbReference type="RefSeq" id="XP_022330202.1">
    <property type="nucleotide sequence ID" value="XM_022474494.1"/>
</dbReference>
<feature type="region of interest" description="Disordered" evidence="1">
    <location>
        <begin position="1"/>
        <end position="153"/>
    </location>
</feature>